<gene>
    <name evidence="1" type="ORF">PIL02S_06280</name>
</gene>
<name>A0A2W0C3U2_9BACL</name>
<dbReference type="AlphaFoldDB" id="A0A2W0C3U2"/>
<evidence type="ECO:0000313" key="2">
    <source>
        <dbReference type="Proteomes" id="UP000247459"/>
    </source>
</evidence>
<comment type="caution">
    <text evidence="1">The sequence shown here is derived from an EMBL/GenBank/DDBJ whole genome shotgun (WGS) entry which is preliminary data.</text>
</comment>
<proteinExistence type="predicted"/>
<sequence>MAVGIPDSDWTRIWAYVKMGRIRDYILSIHIDITVEGVLIGAQHSFTSS</sequence>
<dbReference type="Proteomes" id="UP000247459">
    <property type="component" value="Unassembled WGS sequence"/>
</dbReference>
<reference evidence="1 2" key="1">
    <citation type="submission" date="2018-01" db="EMBL/GenBank/DDBJ databases">
        <title>Genome sequence of the PGP bacterium Paenibacillus illinoisensis E3.</title>
        <authorList>
            <person name="Rolli E."/>
            <person name="Marasco R."/>
            <person name="Bessem C."/>
            <person name="Michoud G."/>
            <person name="Gaiarsa S."/>
            <person name="Borin S."/>
            <person name="Daffonchio D."/>
        </authorList>
    </citation>
    <scope>NUCLEOTIDE SEQUENCE [LARGE SCALE GENOMIC DNA]</scope>
    <source>
        <strain evidence="1 2">E3</strain>
    </source>
</reference>
<protein>
    <submittedName>
        <fullName evidence="1">Uncharacterized protein</fullName>
    </submittedName>
</protein>
<dbReference type="EMBL" id="PRLG01000029">
    <property type="protein sequence ID" value="PYY26860.1"/>
    <property type="molecule type" value="Genomic_DNA"/>
</dbReference>
<organism evidence="1 2">
    <name type="scientific">Paenibacillus illinoisensis</name>
    <dbReference type="NCBI Taxonomy" id="59845"/>
    <lineage>
        <taxon>Bacteria</taxon>
        <taxon>Bacillati</taxon>
        <taxon>Bacillota</taxon>
        <taxon>Bacilli</taxon>
        <taxon>Bacillales</taxon>
        <taxon>Paenibacillaceae</taxon>
        <taxon>Paenibacillus</taxon>
    </lineage>
</organism>
<accession>A0A2W0C3U2</accession>
<evidence type="ECO:0000313" key="1">
    <source>
        <dbReference type="EMBL" id="PYY26860.1"/>
    </source>
</evidence>